<reference evidence="4 5" key="1">
    <citation type="submission" date="2019-03" db="EMBL/GenBank/DDBJ databases">
        <title>Genomic Encyclopedia of Type Strains, Phase IV (KMG-IV): sequencing the most valuable type-strain genomes for metagenomic binning, comparative biology and taxonomic classification.</title>
        <authorList>
            <person name="Goeker M."/>
        </authorList>
    </citation>
    <scope>NUCLEOTIDE SEQUENCE [LARGE SCALE GENOMIC DNA]</scope>
    <source>
        <strain evidence="4 5">DSM 101688</strain>
    </source>
</reference>
<dbReference type="Proteomes" id="UP000295304">
    <property type="component" value="Unassembled WGS sequence"/>
</dbReference>
<feature type="compositionally biased region" description="Low complexity" evidence="3">
    <location>
        <begin position="280"/>
        <end position="295"/>
    </location>
</feature>
<proteinExistence type="predicted"/>
<gene>
    <name evidence="4" type="ORF">EDD55_10386</name>
</gene>
<accession>A0A4R3JDH5</accession>
<dbReference type="OrthoDB" id="7304298at2"/>
<dbReference type="GO" id="GO:0015031">
    <property type="term" value="P:protein transport"/>
    <property type="evidence" value="ECO:0007669"/>
    <property type="project" value="UniProtKB-KW"/>
</dbReference>
<keyword evidence="4" id="KW-0282">Flagellum</keyword>
<dbReference type="PANTHER" id="PTHR34982:SF1">
    <property type="entry name" value="FLAGELLAR ASSEMBLY PROTEIN FLIH"/>
    <property type="match status" value="1"/>
</dbReference>
<dbReference type="AlphaFoldDB" id="A0A4R3JDH5"/>
<dbReference type="InterPro" id="IPR051472">
    <property type="entry name" value="T3SS_Stator/FliH"/>
</dbReference>
<feature type="region of interest" description="Disordered" evidence="3">
    <location>
        <begin position="22"/>
        <end position="50"/>
    </location>
</feature>
<protein>
    <submittedName>
        <fullName evidence="4">Flagellar assembly protein FliH</fullName>
    </submittedName>
</protein>
<keyword evidence="4" id="KW-0969">Cilium</keyword>
<comment type="caution">
    <text evidence="4">The sequence shown here is derived from an EMBL/GenBank/DDBJ whole genome shotgun (WGS) entry which is preliminary data.</text>
</comment>
<sequence length="312" mass="33903">MSARQKFMFDNDFSLVAVKPVKNVEPDSNPAPAPMEEEEEEIPPPPTFSEEDIANAREEGYVEGRNAALEDAQSALQNRLSAALEAVAAKFDSVFEIQKRANEETLGDAVAVACVLVRKLFPAYIKAHGLTEIEALAHETVMHVFEEPRIVLHVHEDVKSELENHLVKFAAEKGFEGRIIVAGAPAMAYGDCRIEWEHGGLSRDLSLLWKEIETIVERNMNHPLPVFDDVTNTAKASEDEDQGESEGENRIGGNASAPPNDGTFEPTKEADDDERNETNAHGGAHGDAMAGDATAPLTPPDSAPAQGEDNGR</sequence>
<evidence type="ECO:0000313" key="5">
    <source>
        <dbReference type="Proteomes" id="UP000295304"/>
    </source>
</evidence>
<dbReference type="RefSeq" id="WP_132938443.1">
    <property type="nucleotide sequence ID" value="NZ_CP119676.1"/>
</dbReference>
<dbReference type="GO" id="GO:0005829">
    <property type="term" value="C:cytosol"/>
    <property type="evidence" value="ECO:0007669"/>
    <property type="project" value="TreeGrafter"/>
</dbReference>
<evidence type="ECO:0000313" key="4">
    <source>
        <dbReference type="EMBL" id="TCS63465.1"/>
    </source>
</evidence>
<keyword evidence="4" id="KW-0966">Cell projection</keyword>
<evidence type="ECO:0000256" key="2">
    <source>
        <dbReference type="ARBA" id="ARBA00022927"/>
    </source>
</evidence>
<evidence type="ECO:0000256" key="3">
    <source>
        <dbReference type="SAM" id="MobiDB-lite"/>
    </source>
</evidence>
<keyword evidence="2" id="KW-0653">Protein transport</keyword>
<dbReference type="PANTHER" id="PTHR34982">
    <property type="entry name" value="YOP PROTEINS TRANSLOCATION PROTEIN L"/>
    <property type="match status" value="1"/>
</dbReference>
<evidence type="ECO:0000256" key="1">
    <source>
        <dbReference type="ARBA" id="ARBA00022448"/>
    </source>
</evidence>
<keyword evidence="5" id="KW-1185">Reference proteome</keyword>
<organism evidence="4 5">
    <name type="scientific">Varunaivibrio sulfuroxidans</name>
    <dbReference type="NCBI Taxonomy" id="1773489"/>
    <lineage>
        <taxon>Bacteria</taxon>
        <taxon>Pseudomonadati</taxon>
        <taxon>Pseudomonadota</taxon>
        <taxon>Alphaproteobacteria</taxon>
        <taxon>Rhodospirillales</taxon>
        <taxon>Magnetovibrionaceae</taxon>
        <taxon>Varunaivibrio</taxon>
    </lineage>
</organism>
<feature type="region of interest" description="Disordered" evidence="3">
    <location>
        <begin position="235"/>
        <end position="312"/>
    </location>
</feature>
<name>A0A4R3JDH5_9PROT</name>
<keyword evidence="1" id="KW-0813">Transport</keyword>
<dbReference type="EMBL" id="SLZW01000003">
    <property type="protein sequence ID" value="TCS63465.1"/>
    <property type="molecule type" value="Genomic_DNA"/>
</dbReference>